<proteinExistence type="predicted"/>
<dbReference type="EMBL" id="JAVHJO010000008">
    <property type="protein sequence ID" value="KAK6538285.1"/>
    <property type="molecule type" value="Genomic_DNA"/>
</dbReference>
<comment type="caution">
    <text evidence="1">The sequence shown here is derived from an EMBL/GenBank/DDBJ whole genome shotgun (WGS) entry which is preliminary data.</text>
</comment>
<gene>
    <name evidence="1" type="ORF">TWF694_011164</name>
</gene>
<evidence type="ECO:0000313" key="2">
    <source>
        <dbReference type="Proteomes" id="UP001365542"/>
    </source>
</evidence>
<keyword evidence="2" id="KW-1185">Reference proteome</keyword>
<dbReference type="Proteomes" id="UP001365542">
    <property type="component" value="Unassembled WGS sequence"/>
</dbReference>
<name>A0AAV9X874_9PEZI</name>
<organism evidence="1 2">
    <name type="scientific">Orbilia ellipsospora</name>
    <dbReference type="NCBI Taxonomy" id="2528407"/>
    <lineage>
        <taxon>Eukaryota</taxon>
        <taxon>Fungi</taxon>
        <taxon>Dikarya</taxon>
        <taxon>Ascomycota</taxon>
        <taxon>Pezizomycotina</taxon>
        <taxon>Orbiliomycetes</taxon>
        <taxon>Orbiliales</taxon>
        <taxon>Orbiliaceae</taxon>
        <taxon>Orbilia</taxon>
    </lineage>
</organism>
<dbReference type="AlphaFoldDB" id="A0AAV9X874"/>
<protein>
    <submittedName>
        <fullName evidence="1">Uncharacterized protein</fullName>
    </submittedName>
</protein>
<evidence type="ECO:0000313" key="1">
    <source>
        <dbReference type="EMBL" id="KAK6538285.1"/>
    </source>
</evidence>
<reference evidence="1 2" key="1">
    <citation type="submission" date="2019-10" db="EMBL/GenBank/DDBJ databases">
        <authorList>
            <person name="Palmer J.M."/>
        </authorList>
    </citation>
    <scope>NUCLEOTIDE SEQUENCE [LARGE SCALE GENOMIC DNA]</scope>
    <source>
        <strain evidence="1 2">TWF694</strain>
    </source>
</reference>
<sequence length="230" mass="26905">MGIWTTTSSLYFITKHHQHLLSAQANLQSTLRELYHHEELLQSSPVELVTFLTHYTPTTPRKFWQFFDPANEGFRQLAAETLHIAVDIVHKDYSILEQPLKTDYKLLKRTVEKWLQPANKQAGIGRYVLPSYTCVDHVSEKGEVRGTWVDNKEYAEMVALAWEKAVERRVKQLGFGVNEDVAREWSEEMRALWGTVKKERRLNKLEWWTVREVDEMEGRSSEETDDGKVV</sequence>
<accession>A0AAV9X874</accession>